<organism evidence="4 5">
    <name type="scientific">Paenibacillus segetis</name>
    <dbReference type="NCBI Taxonomy" id="1325360"/>
    <lineage>
        <taxon>Bacteria</taxon>
        <taxon>Bacillati</taxon>
        <taxon>Bacillota</taxon>
        <taxon>Bacilli</taxon>
        <taxon>Bacillales</taxon>
        <taxon>Paenibacillaceae</taxon>
        <taxon>Paenibacillus</taxon>
    </lineage>
</organism>
<reference evidence="5" key="1">
    <citation type="journal article" date="2019" name="Int. J. Syst. Evol. Microbiol.">
        <title>The Global Catalogue of Microorganisms (GCM) 10K type strain sequencing project: providing services to taxonomists for standard genome sequencing and annotation.</title>
        <authorList>
            <consortium name="The Broad Institute Genomics Platform"/>
            <consortium name="The Broad Institute Genome Sequencing Center for Infectious Disease"/>
            <person name="Wu L."/>
            <person name="Ma J."/>
        </authorList>
    </citation>
    <scope>NUCLEOTIDE SEQUENCE [LARGE SCALE GENOMIC DNA]</scope>
    <source>
        <strain evidence="5">CGMCC 1.12769</strain>
    </source>
</reference>
<gene>
    <name evidence="4" type="ORF">GCM10008013_22170</name>
</gene>
<feature type="chain" id="PRO_5046931585" evidence="3">
    <location>
        <begin position="20"/>
        <end position="432"/>
    </location>
</feature>
<dbReference type="PANTHER" id="PTHR43649:SF29">
    <property type="entry name" value="OSMOPROTECTIVE COMPOUNDS-BINDING PROTEIN GGTB"/>
    <property type="match status" value="1"/>
</dbReference>
<comment type="caution">
    <text evidence="4">The sequence shown here is derived from an EMBL/GenBank/DDBJ whole genome shotgun (WGS) entry which is preliminary data.</text>
</comment>
<protein>
    <submittedName>
        <fullName evidence="4">ABC transporter substrate-binding protein</fullName>
    </submittedName>
</protein>
<evidence type="ECO:0000256" key="1">
    <source>
        <dbReference type="ARBA" id="ARBA00008520"/>
    </source>
</evidence>
<dbReference type="SUPFAM" id="SSF53850">
    <property type="entry name" value="Periplasmic binding protein-like II"/>
    <property type="match status" value="1"/>
</dbReference>
<dbReference type="Pfam" id="PF01547">
    <property type="entry name" value="SBP_bac_1"/>
    <property type="match status" value="1"/>
</dbReference>
<evidence type="ECO:0000313" key="5">
    <source>
        <dbReference type="Proteomes" id="UP000659344"/>
    </source>
</evidence>
<dbReference type="InterPro" id="IPR050490">
    <property type="entry name" value="Bact_solute-bd_prot1"/>
</dbReference>
<keyword evidence="5" id="KW-1185">Reference proteome</keyword>
<evidence type="ECO:0000313" key="4">
    <source>
        <dbReference type="EMBL" id="GGH23232.1"/>
    </source>
</evidence>
<dbReference type="Gene3D" id="3.40.190.10">
    <property type="entry name" value="Periplasmic binding protein-like II"/>
    <property type="match status" value="2"/>
</dbReference>
<evidence type="ECO:0000256" key="3">
    <source>
        <dbReference type="SAM" id="SignalP"/>
    </source>
</evidence>
<name>A0ABQ1YEK5_9BACL</name>
<dbReference type="PANTHER" id="PTHR43649">
    <property type="entry name" value="ARABINOSE-BINDING PROTEIN-RELATED"/>
    <property type="match status" value="1"/>
</dbReference>
<dbReference type="RefSeq" id="WP_188538641.1">
    <property type="nucleotide sequence ID" value="NZ_BMFT01000001.1"/>
</dbReference>
<accession>A0ABQ1YEK5</accession>
<feature type="signal peptide" evidence="3">
    <location>
        <begin position="1"/>
        <end position="19"/>
    </location>
</feature>
<evidence type="ECO:0000256" key="2">
    <source>
        <dbReference type="ARBA" id="ARBA00022448"/>
    </source>
</evidence>
<dbReference type="InterPro" id="IPR006059">
    <property type="entry name" value="SBP"/>
</dbReference>
<keyword evidence="3" id="KW-0732">Signal</keyword>
<comment type="similarity">
    <text evidence="1">Belongs to the bacterial solute-binding protein 1 family.</text>
</comment>
<dbReference type="PROSITE" id="PS51257">
    <property type="entry name" value="PROKAR_LIPOPROTEIN"/>
    <property type="match status" value="1"/>
</dbReference>
<keyword evidence="2" id="KW-0813">Transport</keyword>
<sequence>MKKMLKLTLITALVMTVLAGCGSKSNTANSVNNTNSSITNEKPKKVELKVFMSFPRFKDQFDAYFEKFKAKMLAEQNIDVSIKLEMPNSDQAKQILQTRLSSNDAPDLFTLHAIADIPTYYKAGYLSDLSDQPFVGGLYESVKNTVIYDGKVVALPLESLSWGYLYNKQMFTELGLTPPQTLDEMKAVVEKLNAKGIKPFELAFQESWIPQLMMALSLGGIVNSEHPDWIEQMNAGTASYKDVEDVFNIIDLIMENGTDKPFEVSGATGSADFANGKSAMWVQGSWQAETLLKVNPDMEIGVAPLPVSNNPDGTMINLSTSTSLAVSPTSKNKEVALELLNFILDEKESSALFEELKFNPVSTVHNYKTFPWVDEASVYVSKGKAYQDLSLPNGVTDETAKQLQSYFAKSVTKEEIIKALDKAWAAGVQNSK</sequence>
<dbReference type="EMBL" id="BMFT01000001">
    <property type="protein sequence ID" value="GGH23232.1"/>
    <property type="molecule type" value="Genomic_DNA"/>
</dbReference>
<proteinExistence type="inferred from homology"/>
<dbReference type="Proteomes" id="UP000659344">
    <property type="component" value="Unassembled WGS sequence"/>
</dbReference>